<evidence type="ECO:0000259" key="1">
    <source>
        <dbReference type="PROSITE" id="PS50994"/>
    </source>
</evidence>
<organism evidence="2 3">
    <name type="scientific">Comamonas suwonensis</name>
    <dbReference type="NCBI Taxonomy" id="2606214"/>
    <lineage>
        <taxon>Bacteria</taxon>
        <taxon>Pseudomonadati</taxon>
        <taxon>Pseudomonadota</taxon>
        <taxon>Betaproteobacteria</taxon>
        <taxon>Burkholderiales</taxon>
        <taxon>Comamonadaceae</taxon>
        <taxon>Comamonas</taxon>
    </lineage>
</organism>
<dbReference type="PROSITE" id="PS50994">
    <property type="entry name" value="INTEGRASE"/>
    <property type="match status" value="1"/>
</dbReference>
<dbReference type="RefSeq" id="WP_198462323.1">
    <property type="nucleotide sequence ID" value="NZ_JABBCQ020000031.1"/>
</dbReference>
<dbReference type="Proteomes" id="UP000530032">
    <property type="component" value="Unassembled WGS sequence"/>
</dbReference>
<dbReference type="PANTHER" id="PTHR35004:SF7">
    <property type="entry name" value="INTEGRASE PROTEIN"/>
    <property type="match status" value="1"/>
</dbReference>
<proteinExistence type="predicted"/>
<dbReference type="SUPFAM" id="SSF53098">
    <property type="entry name" value="Ribonuclease H-like"/>
    <property type="match status" value="1"/>
</dbReference>
<feature type="domain" description="Integrase catalytic" evidence="1">
    <location>
        <begin position="141"/>
        <end position="342"/>
    </location>
</feature>
<dbReference type="InterPro" id="IPR036397">
    <property type="entry name" value="RNaseH_sf"/>
</dbReference>
<dbReference type="PANTHER" id="PTHR35004">
    <property type="entry name" value="TRANSPOSASE RV3428C-RELATED"/>
    <property type="match status" value="1"/>
</dbReference>
<dbReference type="InterPro" id="IPR012337">
    <property type="entry name" value="RNaseH-like_sf"/>
</dbReference>
<accession>A0A843B6I0</accession>
<dbReference type="Gene3D" id="3.30.420.10">
    <property type="entry name" value="Ribonuclease H-like superfamily/Ribonuclease H"/>
    <property type="match status" value="1"/>
</dbReference>
<dbReference type="AlphaFoldDB" id="A0A843B6I0"/>
<keyword evidence="3" id="KW-1185">Reference proteome</keyword>
<comment type="caution">
    <text evidence="2">The sequence shown here is derived from an EMBL/GenBank/DDBJ whole genome shotgun (WGS) entry which is preliminary data.</text>
</comment>
<evidence type="ECO:0000313" key="2">
    <source>
        <dbReference type="EMBL" id="MBI1626976.1"/>
    </source>
</evidence>
<evidence type="ECO:0000313" key="3">
    <source>
        <dbReference type="Proteomes" id="UP000530032"/>
    </source>
</evidence>
<sequence>MAALTPEICDYLRELARKLAAAPHGAAGQLVNDAAQFLGMSKQTIYRHLKAVAGWESGRKCRADKGQTSVNSDALMTLATMQRESVRDNGKQTMKTPVARSVLQANGLEVGVSNAHLNRLMRERGLNVEAQQQAAPAQQMRALHPNHVHQVDPSLCLVYYLNGRQQIMEDREFYKNKLENFAKVKFKVWRYVLWDMASGALQVWYCEAAGESQANMFSFLMHAWGQQEGRLFHGVPKYLYWDKGSANVATAIQCLLRSLECESRTHEAGNARAKGGVEGGNNIVETQFECRLRFEPVDDVEGLNRAATAWSEAYNANLIPGQDTRLRRTGLSMPVARYDLWQLIKSAELRLLPEVDVCRALMTGKEVERKVDGHQCITFRHPKAERSMTYSLRGMDGINTGDMVAVRPLVYGELAIQIELPRFDGEPLIYRAEPELEYDQFGRPLSAAVFGEEMKSHADTPAMKAGKAMDELAFPDQDADKARQKKVVPFGGEIKAHSYLQEVEQPSYLQRPGVDIATPAHAAPAAPRLLDAVTVMLRIRAELGRNLTTEENQFMTARFEGGVPEDQLDALIDQFKNPPQADVQPLRAAGGLRAV</sequence>
<dbReference type="EMBL" id="JABBCQ020000031">
    <property type="protein sequence ID" value="MBI1626976.1"/>
    <property type="molecule type" value="Genomic_DNA"/>
</dbReference>
<reference evidence="2" key="1">
    <citation type="submission" date="2020-12" db="EMBL/GenBank/DDBJ databases">
        <title>Comamonas sp. nov., isolated from stream water.</title>
        <authorList>
            <person name="Park K.-H."/>
        </authorList>
    </citation>
    <scope>NUCLEOTIDE SEQUENCE</scope>
    <source>
        <strain evidence="2">EJ-4</strain>
    </source>
</reference>
<dbReference type="InterPro" id="IPR001584">
    <property type="entry name" value="Integrase_cat-core"/>
</dbReference>
<protein>
    <submittedName>
        <fullName evidence="2">Integrase</fullName>
    </submittedName>
</protein>
<gene>
    <name evidence="2" type="ORF">HF327_021120</name>
</gene>
<name>A0A843B6I0_9BURK</name>
<dbReference type="GO" id="GO:0003676">
    <property type="term" value="F:nucleic acid binding"/>
    <property type="evidence" value="ECO:0007669"/>
    <property type="project" value="InterPro"/>
</dbReference>
<dbReference type="GO" id="GO:0015074">
    <property type="term" value="P:DNA integration"/>
    <property type="evidence" value="ECO:0007669"/>
    <property type="project" value="InterPro"/>
</dbReference>